<dbReference type="PANTHER" id="PTHR44591">
    <property type="entry name" value="STRESS RESPONSE REGULATOR PROTEIN 1"/>
    <property type="match status" value="1"/>
</dbReference>
<dbReference type="SMART" id="SM00448">
    <property type="entry name" value="REC"/>
    <property type="match status" value="1"/>
</dbReference>
<keyword evidence="1 2" id="KW-0597">Phosphoprotein</keyword>
<evidence type="ECO:0000313" key="5">
    <source>
        <dbReference type="Proteomes" id="UP000199370"/>
    </source>
</evidence>
<gene>
    <name evidence="4" type="ORF">SAMN05192554_11586</name>
</gene>
<dbReference type="InterPro" id="IPR013971">
    <property type="entry name" value="HalX_domain"/>
</dbReference>
<evidence type="ECO:0000256" key="2">
    <source>
        <dbReference type="PROSITE-ProRule" id="PRU00169"/>
    </source>
</evidence>
<feature type="domain" description="Response regulatory" evidence="3">
    <location>
        <begin position="12"/>
        <end position="122"/>
    </location>
</feature>
<dbReference type="Pfam" id="PF00072">
    <property type="entry name" value="Response_reg"/>
    <property type="match status" value="1"/>
</dbReference>
<organism evidence="4 5">
    <name type="scientific">Haloarchaeobius iranensis</name>
    <dbReference type="NCBI Taxonomy" id="996166"/>
    <lineage>
        <taxon>Archaea</taxon>
        <taxon>Methanobacteriati</taxon>
        <taxon>Methanobacteriota</taxon>
        <taxon>Stenosarchaea group</taxon>
        <taxon>Halobacteria</taxon>
        <taxon>Halobacteriales</taxon>
        <taxon>Halorubellaceae</taxon>
        <taxon>Haloarchaeobius</taxon>
    </lineage>
</organism>
<evidence type="ECO:0000259" key="3">
    <source>
        <dbReference type="PROSITE" id="PS50110"/>
    </source>
</evidence>
<evidence type="ECO:0000256" key="1">
    <source>
        <dbReference type="ARBA" id="ARBA00022553"/>
    </source>
</evidence>
<dbReference type="Proteomes" id="UP000199370">
    <property type="component" value="Unassembled WGS sequence"/>
</dbReference>
<dbReference type="InterPro" id="IPR050595">
    <property type="entry name" value="Bact_response_regulator"/>
</dbReference>
<evidence type="ECO:0000313" key="4">
    <source>
        <dbReference type="EMBL" id="SDN11217.1"/>
    </source>
</evidence>
<dbReference type="InterPro" id="IPR011006">
    <property type="entry name" value="CheY-like_superfamily"/>
</dbReference>
<dbReference type="InterPro" id="IPR001789">
    <property type="entry name" value="Sig_transdc_resp-reg_receiver"/>
</dbReference>
<accession>A0A1G9YQG2</accession>
<dbReference type="OrthoDB" id="86314at2157"/>
<dbReference type="AlphaFoldDB" id="A0A1G9YQG2"/>
<dbReference type="SUPFAM" id="SSF52172">
    <property type="entry name" value="CheY-like"/>
    <property type="match status" value="1"/>
</dbReference>
<proteinExistence type="predicted"/>
<dbReference type="PROSITE" id="PS50110">
    <property type="entry name" value="RESPONSE_REGULATORY"/>
    <property type="match status" value="1"/>
</dbReference>
<dbReference type="PANTHER" id="PTHR44591:SF3">
    <property type="entry name" value="RESPONSE REGULATORY DOMAIN-CONTAINING PROTEIN"/>
    <property type="match status" value="1"/>
</dbReference>
<feature type="modified residue" description="4-aspartylphosphate" evidence="2">
    <location>
        <position position="60"/>
    </location>
</feature>
<sequence length="194" mass="21888">MEHGSDAPEKPRALVVDDEKQVADAYALRLEGVCDVDTAYSGGEALPTVEEREVDVVLLDRHMPGMSGDEVLSELEERDYYGRVIMVTAIDPSFDVLEMPFDDYLCKPIERAGVRAAVRQQCSVLGYETLGEYFSLESKRAVLEAELPPAELEANEKYQGLGERTTTLERRARRVLEDPDPLFDRFETVEREGR</sequence>
<dbReference type="STRING" id="996166.SAMN05192554_11586"/>
<dbReference type="EMBL" id="FNIA01000015">
    <property type="protein sequence ID" value="SDN11217.1"/>
    <property type="molecule type" value="Genomic_DNA"/>
</dbReference>
<protein>
    <submittedName>
        <fullName evidence="4">HalX domain-containing protein</fullName>
    </submittedName>
</protein>
<dbReference type="Pfam" id="PF08663">
    <property type="entry name" value="HalX"/>
    <property type="match status" value="1"/>
</dbReference>
<name>A0A1G9YQG2_9EURY</name>
<dbReference type="Gene3D" id="3.40.50.2300">
    <property type="match status" value="1"/>
</dbReference>
<keyword evidence="5" id="KW-1185">Reference proteome</keyword>
<dbReference type="RefSeq" id="WP_089734690.1">
    <property type="nucleotide sequence ID" value="NZ_FNIA01000015.1"/>
</dbReference>
<reference evidence="4 5" key="1">
    <citation type="submission" date="2016-10" db="EMBL/GenBank/DDBJ databases">
        <authorList>
            <person name="de Groot N.N."/>
        </authorList>
    </citation>
    <scope>NUCLEOTIDE SEQUENCE [LARGE SCALE GENOMIC DNA]</scope>
    <source>
        <strain evidence="5">EB21,IBRC-M 10013,KCTC 4048</strain>
    </source>
</reference>
<dbReference type="GO" id="GO:0000160">
    <property type="term" value="P:phosphorelay signal transduction system"/>
    <property type="evidence" value="ECO:0007669"/>
    <property type="project" value="InterPro"/>
</dbReference>